<dbReference type="EC" id="2.7.13.3" evidence="3"/>
<dbReference type="PANTHER" id="PTHR45436:SF5">
    <property type="entry name" value="SENSOR HISTIDINE KINASE TRCS"/>
    <property type="match status" value="1"/>
</dbReference>
<gene>
    <name evidence="12" type="ORF">ENN04_09115</name>
</gene>
<evidence type="ECO:0000256" key="2">
    <source>
        <dbReference type="ARBA" id="ARBA00004370"/>
    </source>
</evidence>
<dbReference type="EMBL" id="DSAC01000114">
    <property type="protein sequence ID" value="HHO74768.1"/>
    <property type="molecule type" value="Genomic_DNA"/>
</dbReference>
<dbReference type="PRINTS" id="PR00344">
    <property type="entry name" value="BCTRLSENSOR"/>
</dbReference>
<accession>A0A7C5WZI4</accession>
<evidence type="ECO:0000256" key="5">
    <source>
        <dbReference type="ARBA" id="ARBA00022679"/>
    </source>
</evidence>
<dbReference type="InterPro" id="IPR036890">
    <property type="entry name" value="HATPase_C_sf"/>
</dbReference>
<dbReference type="InterPro" id="IPR036097">
    <property type="entry name" value="HisK_dim/P_sf"/>
</dbReference>
<evidence type="ECO:0000256" key="3">
    <source>
        <dbReference type="ARBA" id="ARBA00012438"/>
    </source>
</evidence>
<evidence type="ECO:0000259" key="11">
    <source>
        <dbReference type="PROSITE" id="PS50109"/>
    </source>
</evidence>
<protein>
    <recommendedName>
        <fullName evidence="3">histidine kinase</fullName>
        <ecNumber evidence="3">2.7.13.3</ecNumber>
    </recommendedName>
</protein>
<proteinExistence type="predicted"/>
<reference evidence="12" key="1">
    <citation type="journal article" date="2020" name="mSystems">
        <title>Genome- and Community-Level Interaction Insights into Carbon Utilization and Element Cycling Functions of Hydrothermarchaeota in Hydrothermal Sediment.</title>
        <authorList>
            <person name="Zhou Z."/>
            <person name="Liu Y."/>
            <person name="Xu W."/>
            <person name="Pan J."/>
            <person name="Luo Z.H."/>
            <person name="Li M."/>
        </authorList>
    </citation>
    <scope>NUCLEOTIDE SEQUENCE [LARGE SCALE GENOMIC DNA]</scope>
    <source>
        <strain evidence="12">SpSt-114</strain>
    </source>
</reference>
<dbReference type="PROSITE" id="PS50109">
    <property type="entry name" value="HIS_KIN"/>
    <property type="match status" value="1"/>
</dbReference>
<evidence type="ECO:0000313" key="12">
    <source>
        <dbReference type="EMBL" id="HHO74768.1"/>
    </source>
</evidence>
<dbReference type="CDD" id="cd00075">
    <property type="entry name" value="HATPase"/>
    <property type="match status" value="1"/>
</dbReference>
<dbReference type="InterPro" id="IPR003661">
    <property type="entry name" value="HisK_dim/P_dom"/>
</dbReference>
<dbReference type="CDD" id="cd00082">
    <property type="entry name" value="HisKA"/>
    <property type="match status" value="1"/>
</dbReference>
<evidence type="ECO:0000256" key="8">
    <source>
        <dbReference type="ARBA" id="ARBA00022989"/>
    </source>
</evidence>
<evidence type="ECO:0000256" key="7">
    <source>
        <dbReference type="ARBA" id="ARBA00022777"/>
    </source>
</evidence>
<evidence type="ECO:0000256" key="6">
    <source>
        <dbReference type="ARBA" id="ARBA00022692"/>
    </source>
</evidence>
<dbReference type="Gene3D" id="3.30.565.10">
    <property type="entry name" value="Histidine kinase-like ATPase, C-terminal domain"/>
    <property type="match status" value="1"/>
</dbReference>
<dbReference type="SUPFAM" id="SSF55874">
    <property type="entry name" value="ATPase domain of HSP90 chaperone/DNA topoisomerase II/histidine kinase"/>
    <property type="match status" value="1"/>
</dbReference>
<feature type="transmembrane region" description="Helical" evidence="10">
    <location>
        <begin position="6"/>
        <end position="26"/>
    </location>
</feature>
<sequence length="432" mass="50166">MKSLFLQVYLVFLVLFFSAFFLVFLFTQLTLRSVITQEINSSLSVMWQSVASLVQEEDFQYDEEVMVNFRKGAGSFLKVLKDGKPIELQPDKSVLNFPSKYGLFLFEINGKQFAGYGNKYGNYYIVVYKDITNKKALSEEFSKKFVIGWLTLLFLYTLIAYPLWRLSFRVVRKLAQRIKESNPAKLEVLDERVPSELKPIVESYNRLVERLSTYLNTQKFFFYHLSHELKTPLSIIRTSADLALSRQRRPLEMRELLLSIRDAVDRATQTLEKLLLLYRLEAQNVIPKKEKLELRALVMDVLEEFKQLIESKNLNVEVFQDSFEVEGDYELVHSLLSNLIENAIKYSFPNGTIRIHKRDTCLVIEDEGVGIPEEDLKKVFEPFFRSEQAKQEEGLGLGLSISRAIVQIMGWQIHIRSSPNKGTSVKVCVRNF</sequence>
<dbReference type="GO" id="GO:0005886">
    <property type="term" value="C:plasma membrane"/>
    <property type="evidence" value="ECO:0007669"/>
    <property type="project" value="TreeGrafter"/>
</dbReference>
<keyword evidence="5" id="KW-0808">Transferase</keyword>
<dbReference type="SUPFAM" id="SSF47384">
    <property type="entry name" value="Homodimeric domain of signal transducing histidine kinase"/>
    <property type="match status" value="1"/>
</dbReference>
<comment type="subcellular location">
    <subcellularLocation>
        <location evidence="2">Membrane</location>
    </subcellularLocation>
</comment>
<comment type="caution">
    <text evidence="12">The sequence shown here is derived from an EMBL/GenBank/DDBJ whole genome shotgun (WGS) entry which is preliminary data.</text>
</comment>
<dbReference type="SMART" id="SM00387">
    <property type="entry name" value="HATPase_c"/>
    <property type="match status" value="1"/>
</dbReference>
<dbReference type="InterPro" id="IPR003594">
    <property type="entry name" value="HATPase_dom"/>
</dbReference>
<evidence type="ECO:0000256" key="9">
    <source>
        <dbReference type="ARBA" id="ARBA00023136"/>
    </source>
</evidence>
<feature type="transmembrane region" description="Helical" evidence="10">
    <location>
        <begin position="145"/>
        <end position="164"/>
    </location>
</feature>
<dbReference type="InterPro" id="IPR004358">
    <property type="entry name" value="Sig_transdc_His_kin-like_C"/>
</dbReference>
<keyword evidence="4" id="KW-0597">Phosphoprotein</keyword>
<dbReference type="GO" id="GO:0000155">
    <property type="term" value="F:phosphorelay sensor kinase activity"/>
    <property type="evidence" value="ECO:0007669"/>
    <property type="project" value="InterPro"/>
</dbReference>
<name>A0A7C5WZI4_9AQUI</name>
<organism evidence="12">
    <name type="scientific">Thermocrinis ruber</name>
    <dbReference type="NCBI Taxonomy" id="75906"/>
    <lineage>
        <taxon>Bacteria</taxon>
        <taxon>Pseudomonadati</taxon>
        <taxon>Aquificota</taxon>
        <taxon>Aquificia</taxon>
        <taxon>Aquificales</taxon>
        <taxon>Aquificaceae</taxon>
        <taxon>Thermocrinis</taxon>
    </lineage>
</organism>
<dbReference type="Gene3D" id="1.10.287.130">
    <property type="match status" value="1"/>
</dbReference>
<evidence type="ECO:0000256" key="10">
    <source>
        <dbReference type="SAM" id="Phobius"/>
    </source>
</evidence>
<comment type="catalytic activity">
    <reaction evidence="1">
        <text>ATP + protein L-histidine = ADP + protein N-phospho-L-histidine.</text>
        <dbReference type="EC" id="2.7.13.3"/>
    </reaction>
</comment>
<keyword evidence="7 12" id="KW-0418">Kinase</keyword>
<keyword evidence="8 10" id="KW-1133">Transmembrane helix</keyword>
<dbReference type="SMART" id="SM00388">
    <property type="entry name" value="HisKA"/>
    <property type="match status" value="1"/>
</dbReference>
<feature type="domain" description="Histidine kinase" evidence="11">
    <location>
        <begin position="224"/>
        <end position="432"/>
    </location>
</feature>
<evidence type="ECO:0000256" key="4">
    <source>
        <dbReference type="ARBA" id="ARBA00022553"/>
    </source>
</evidence>
<keyword evidence="9 10" id="KW-0472">Membrane</keyword>
<evidence type="ECO:0000256" key="1">
    <source>
        <dbReference type="ARBA" id="ARBA00000085"/>
    </source>
</evidence>
<dbReference type="AlphaFoldDB" id="A0A7C5WZI4"/>
<dbReference type="InterPro" id="IPR005467">
    <property type="entry name" value="His_kinase_dom"/>
</dbReference>
<dbReference type="InterPro" id="IPR050428">
    <property type="entry name" value="TCS_sensor_his_kinase"/>
</dbReference>
<dbReference type="Pfam" id="PF02518">
    <property type="entry name" value="HATPase_c"/>
    <property type="match status" value="1"/>
</dbReference>
<keyword evidence="6 10" id="KW-0812">Transmembrane</keyword>
<dbReference type="Pfam" id="PF00512">
    <property type="entry name" value="HisKA"/>
    <property type="match status" value="1"/>
</dbReference>
<dbReference type="PANTHER" id="PTHR45436">
    <property type="entry name" value="SENSOR HISTIDINE KINASE YKOH"/>
    <property type="match status" value="1"/>
</dbReference>